<dbReference type="AlphaFoldDB" id="A0A6P2DI40"/>
<dbReference type="KEGG" id="gms:SOIL9_77680"/>
<dbReference type="EMBL" id="LR593886">
    <property type="protein sequence ID" value="VTS01681.1"/>
    <property type="molecule type" value="Genomic_DNA"/>
</dbReference>
<dbReference type="RefSeq" id="WP_162672524.1">
    <property type="nucleotide sequence ID" value="NZ_LR593886.1"/>
</dbReference>
<name>A0A6P2DI40_9BACT</name>
<keyword evidence="1" id="KW-0732">Signal</keyword>
<organism evidence="2 3">
    <name type="scientific">Gemmata massiliana</name>
    <dbReference type="NCBI Taxonomy" id="1210884"/>
    <lineage>
        <taxon>Bacteria</taxon>
        <taxon>Pseudomonadati</taxon>
        <taxon>Planctomycetota</taxon>
        <taxon>Planctomycetia</taxon>
        <taxon>Gemmatales</taxon>
        <taxon>Gemmataceae</taxon>
        <taxon>Gemmata</taxon>
    </lineage>
</organism>
<keyword evidence="3" id="KW-1185">Reference proteome</keyword>
<protein>
    <submittedName>
        <fullName evidence="2">Uncharacterized protein</fullName>
    </submittedName>
</protein>
<dbReference type="Proteomes" id="UP000464178">
    <property type="component" value="Chromosome"/>
</dbReference>
<sequence>MTVRLVFACLVAALCYGCRPGGAALPAETSGTHTWSGPADGVPGLDSGTCYYVGKRFIIWAADTRGGGGGGHTGDSTGVRGDGHISFVDAPTLTFSFQLPHGKPGTAVVDGTEYDLSKSGLLLVKREGDKFVVKQLAKDLSGFDAQSANFSTYGRADPQIKSFFEGKP</sequence>
<evidence type="ECO:0000313" key="3">
    <source>
        <dbReference type="Proteomes" id="UP000464178"/>
    </source>
</evidence>
<proteinExistence type="predicted"/>
<feature type="signal peptide" evidence="1">
    <location>
        <begin position="1"/>
        <end position="23"/>
    </location>
</feature>
<evidence type="ECO:0000313" key="2">
    <source>
        <dbReference type="EMBL" id="VTS01681.1"/>
    </source>
</evidence>
<gene>
    <name evidence="2" type="ORF">SOIL9_77680</name>
</gene>
<accession>A0A6P2DI40</accession>
<reference evidence="2 3" key="1">
    <citation type="submission" date="2019-05" db="EMBL/GenBank/DDBJ databases">
        <authorList>
            <consortium name="Science for Life Laboratories"/>
        </authorList>
    </citation>
    <scope>NUCLEOTIDE SEQUENCE [LARGE SCALE GENOMIC DNA]</scope>
    <source>
        <strain evidence="2">Soil9</strain>
    </source>
</reference>
<evidence type="ECO:0000256" key="1">
    <source>
        <dbReference type="SAM" id="SignalP"/>
    </source>
</evidence>
<feature type="chain" id="PRO_5026734503" evidence="1">
    <location>
        <begin position="24"/>
        <end position="168"/>
    </location>
</feature>